<dbReference type="PANTHER" id="PTHR46383:SF1">
    <property type="entry name" value="ASPARTATE AMINOTRANSFERASE"/>
    <property type="match status" value="1"/>
</dbReference>
<dbReference type="CDD" id="cd00609">
    <property type="entry name" value="AAT_like"/>
    <property type="match status" value="1"/>
</dbReference>
<comment type="cofactor">
    <cofactor evidence="1 6">
        <name>pyridoxal 5'-phosphate</name>
        <dbReference type="ChEBI" id="CHEBI:597326"/>
    </cofactor>
</comment>
<accession>A0A544QSX0</accession>
<keyword evidence="5" id="KW-0663">Pyridoxal phosphate</keyword>
<dbReference type="RefSeq" id="WP_142536773.1">
    <property type="nucleotide sequence ID" value="NZ_SGJB01000026.1"/>
</dbReference>
<evidence type="ECO:0000256" key="5">
    <source>
        <dbReference type="ARBA" id="ARBA00022898"/>
    </source>
</evidence>
<protein>
    <recommendedName>
        <fullName evidence="6">Aminotransferase</fullName>
        <ecNumber evidence="6">2.6.1.-</ecNumber>
    </recommendedName>
</protein>
<dbReference type="InterPro" id="IPR004839">
    <property type="entry name" value="Aminotransferase_I/II_large"/>
</dbReference>
<dbReference type="Gene3D" id="3.90.1150.10">
    <property type="entry name" value="Aspartate Aminotransferase, domain 1"/>
    <property type="match status" value="1"/>
</dbReference>
<dbReference type="InterPro" id="IPR015421">
    <property type="entry name" value="PyrdxlP-dep_Trfase_major"/>
</dbReference>
<keyword evidence="9" id="KW-1185">Reference proteome</keyword>
<sequence>MKLANRVDNMTPSLTIGISSKVKEMKASGIDVLNISIGEPDFTVPEKAKAYGKESLDDNCTKYDLVPGLKILREEIAKKLKKENNCDYTADEIVVSSGAKNSITNALLAVTNPGDEVLIPKPYWVSYPEIAKIVGAVPKFIDTDKKHGFKLTKEELEAAVTEKSKLLILTNPSNPTGSIYTKEELEDIVDVCSKHNIFILADEIYERICYTGEFTSVASLSEKAKEITITLNGFAKSVAMTGLRLGYTATNRELAKAMSSIQGHIVSHPSLTAQYIGYGALVECEDDINHMVEVYKSRRDMLVKRLDEIEHVGYVQPDGAFYMFIDLSEVAEKYNYKESFSLEFCDEFLNEYKVAGVPGAAFGLDEYMRISYACSEDTFMEAMNRLEAFIKKIFAE</sequence>
<dbReference type="FunFam" id="3.40.640.10:FF:000033">
    <property type="entry name" value="Aspartate aminotransferase"/>
    <property type="match status" value="1"/>
</dbReference>
<evidence type="ECO:0000256" key="1">
    <source>
        <dbReference type="ARBA" id="ARBA00001933"/>
    </source>
</evidence>
<dbReference type="PANTHER" id="PTHR46383">
    <property type="entry name" value="ASPARTATE AMINOTRANSFERASE"/>
    <property type="match status" value="1"/>
</dbReference>
<gene>
    <name evidence="8" type="ORF">EXD82_10005</name>
</gene>
<dbReference type="InterPro" id="IPR050596">
    <property type="entry name" value="AspAT/PAT-like"/>
</dbReference>
<dbReference type="SUPFAM" id="SSF53383">
    <property type="entry name" value="PLP-dependent transferases"/>
    <property type="match status" value="1"/>
</dbReference>
<dbReference type="AlphaFoldDB" id="A0A544QSX0"/>
<proteinExistence type="inferred from homology"/>
<dbReference type="OrthoDB" id="9802328at2"/>
<evidence type="ECO:0000313" key="8">
    <source>
        <dbReference type="EMBL" id="TQQ83137.1"/>
    </source>
</evidence>
<evidence type="ECO:0000256" key="6">
    <source>
        <dbReference type="RuleBase" id="RU000481"/>
    </source>
</evidence>
<keyword evidence="3 6" id="KW-0032">Aminotransferase</keyword>
<dbReference type="InterPro" id="IPR004838">
    <property type="entry name" value="NHTrfase_class1_PyrdxlP-BS"/>
</dbReference>
<dbReference type="Gene3D" id="3.40.640.10">
    <property type="entry name" value="Type I PLP-dependent aspartate aminotransferase-like (Major domain)"/>
    <property type="match status" value="1"/>
</dbReference>
<dbReference type="Pfam" id="PF00155">
    <property type="entry name" value="Aminotran_1_2"/>
    <property type="match status" value="1"/>
</dbReference>
<dbReference type="GO" id="GO:0008483">
    <property type="term" value="F:transaminase activity"/>
    <property type="evidence" value="ECO:0007669"/>
    <property type="project" value="UniProtKB-KW"/>
</dbReference>
<evidence type="ECO:0000256" key="3">
    <source>
        <dbReference type="ARBA" id="ARBA00022576"/>
    </source>
</evidence>
<name>A0A544QSX0_9FIRM</name>
<organism evidence="8 9">
    <name type="scientific">Peptacetobacter hominis</name>
    <dbReference type="NCBI Taxonomy" id="2743610"/>
    <lineage>
        <taxon>Bacteria</taxon>
        <taxon>Bacillati</taxon>
        <taxon>Bacillota</taxon>
        <taxon>Clostridia</taxon>
        <taxon>Peptostreptococcales</taxon>
        <taxon>Peptostreptococcaceae</taxon>
        <taxon>Peptacetobacter</taxon>
    </lineage>
</organism>
<dbReference type="GO" id="GO:0030170">
    <property type="term" value="F:pyridoxal phosphate binding"/>
    <property type="evidence" value="ECO:0007669"/>
    <property type="project" value="InterPro"/>
</dbReference>
<comment type="caution">
    <text evidence="8">The sequence shown here is derived from an EMBL/GenBank/DDBJ whole genome shotgun (WGS) entry which is preliminary data.</text>
</comment>
<dbReference type="InterPro" id="IPR015424">
    <property type="entry name" value="PyrdxlP-dep_Trfase"/>
</dbReference>
<reference evidence="8 9" key="1">
    <citation type="submission" date="2019-02" db="EMBL/GenBank/DDBJ databases">
        <title>Peptostreptococcaceae bacterium ZHW00191 nov., a new bacterium isolated from the human gut.</title>
        <authorList>
            <person name="Zhou H.-W."/>
            <person name="Chen X.-J."/>
        </authorList>
    </citation>
    <scope>NUCLEOTIDE SEQUENCE [LARGE SCALE GENOMIC DNA]</scope>
    <source>
        <strain evidence="8 9">ZHW00191</strain>
    </source>
</reference>
<comment type="similarity">
    <text evidence="2 6">Belongs to the class-I pyridoxal-phosphate-dependent aminotransferase family.</text>
</comment>
<evidence type="ECO:0000256" key="4">
    <source>
        <dbReference type="ARBA" id="ARBA00022679"/>
    </source>
</evidence>
<dbReference type="PROSITE" id="PS00105">
    <property type="entry name" value="AA_TRANSFER_CLASS_1"/>
    <property type="match status" value="1"/>
</dbReference>
<dbReference type="Proteomes" id="UP000317863">
    <property type="component" value="Unassembled WGS sequence"/>
</dbReference>
<dbReference type="EC" id="2.6.1.-" evidence="6"/>
<dbReference type="GO" id="GO:0006520">
    <property type="term" value="P:amino acid metabolic process"/>
    <property type="evidence" value="ECO:0007669"/>
    <property type="project" value="InterPro"/>
</dbReference>
<evidence type="ECO:0000256" key="2">
    <source>
        <dbReference type="ARBA" id="ARBA00007441"/>
    </source>
</evidence>
<dbReference type="EMBL" id="SGJB01000026">
    <property type="protein sequence ID" value="TQQ83137.1"/>
    <property type="molecule type" value="Genomic_DNA"/>
</dbReference>
<evidence type="ECO:0000313" key="9">
    <source>
        <dbReference type="Proteomes" id="UP000317863"/>
    </source>
</evidence>
<dbReference type="InterPro" id="IPR015422">
    <property type="entry name" value="PyrdxlP-dep_Trfase_small"/>
</dbReference>
<keyword evidence="4 6" id="KW-0808">Transferase</keyword>
<feature type="domain" description="Aminotransferase class I/classII large" evidence="7">
    <location>
        <begin position="31"/>
        <end position="386"/>
    </location>
</feature>
<evidence type="ECO:0000259" key="7">
    <source>
        <dbReference type="Pfam" id="PF00155"/>
    </source>
</evidence>